<evidence type="ECO:0000256" key="7">
    <source>
        <dbReference type="ARBA" id="ARBA00022777"/>
    </source>
</evidence>
<gene>
    <name evidence="14" type="ORF">APY04_1769</name>
</gene>
<dbReference type="EMBL" id="LMTR01000052">
    <property type="protein sequence ID" value="KWT68947.1"/>
    <property type="molecule type" value="Genomic_DNA"/>
</dbReference>
<dbReference type="AlphaFoldDB" id="A0A109BHL8"/>
<keyword evidence="6 11" id="KW-0812">Transmembrane</keyword>
<dbReference type="PROSITE" id="PS50109">
    <property type="entry name" value="HIS_KIN"/>
    <property type="match status" value="1"/>
</dbReference>
<evidence type="ECO:0000256" key="5">
    <source>
        <dbReference type="ARBA" id="ARBA00022679"/>
    </source>
</evidence>
<evidence type="ECO:0000259" key="12">
    <source>
        <dbReference type="PROSITE" id="PS50109"/>
    </source>
</evidence>
<comment type="catalytic activity">
    <reaction evidence="1">
        <text>ATP + protein L-histidine = ADP + protein N-phospho-L-histidine.</text>
        <dbReference type="EC" id="2.7.13.3"/>
    </reaction>
</comment>
<dbReference type="InterPro" id="IPR005467">
    <property type="entry name" value="His_kinase_dom"/>
</dbReference>
<dbReference type="Proteomes" id="UP000059074">
    <property type="component" value="Unassembled WGS sequence"/>
</dbReference>
<evidence type="ECO:0000256" key="8">
    <source>
        <dbReference type="ARBA" id="ARBA00022989"/>
    </source>
</evidence>
<evidence type="ECO:0000256" key="1">
    <source>
        <dbReference type="ARBA" id="ARBA00000085"/>
    </source>
</evidence>
<dbReference type="InterPro" id="IPR003660">
    <property type="entry name" value="HAMP_dom"/>
</dbReference>
<proteinExistence type="predicted"/>
<evidence type="ECO:0000256" key="4">
    <source>
        <dbReference type="ARBA" id="ARBA00022553"/>
    </source>
</evidence>
<evidence type="ECO:0000256" key="2">
    <source>
        <dbReference type="ARBA" id="ARBA00004370"/>
    </source>
</evidence>
<dbReference type="SUPFAM" id="SSF47384">
    <property type="entry name" value="Homodimeric domain of signal transducing histidine kinase"/>
    <property type="match status" value="1"/>
</dbReference>
<keyword evidence="4" id="KW-0597">Phosphoprotein</keyword>
<keyword evidence="9" id="KW-0902">Two-component regulatory system</keyword>
<keyword evidence="7 14" id="KW-0418">Kinase</keyword>
<feature type="transmembrane region" description="Helical" evidence="11">
    <location>
        <begin position="6"/>
        <end position="30"/>
    </location>
</feature>
<keyword evidence="5" id="KW-0808">Transferase</keyword>
<dbReference type="SUPFAM" id="SSF55874">
    <property type="entry name" value="ATPase domain of HSP90 chaperone/DNA topoisomerase II/histidine kinase"/>
    <property type="match status" value="1"/>
</dbReference>
<keyword evidence="15" id="KW-1185">Reference proteome</keyword>
<evidence type="ECO:0000259" key="13">
    <source>
        <dbReference type="PROSITE" id="PS50885"/>
    </source>
</evidence>
<feature type="domain" description="HAMP" evidence="13">
    <location>
        <begin position="197"/>
        <end position="248"/>
    </location>
</feature>
<dbReference type="Gene3D" id="3.30.565.10">
    <property type="entry name" value="Histidine kinase-like ATPase, C-terminal domain"/>
    <property type="match status" value="1"/>
</dbReference>
<dbReference type="RefSeq" id="WP_068461657.1">
    <property type="nucleotide sequence ID" value="NZ_LMTR01000052.1"/>
</dbReference>
<dbReference type="OrthoDB" id="9809567at2"/>
<dbReference type="PRINTS" id="PR00344">
    <property type="entry name" value="BCTRLSENSOR"/>
</dbReference>
<name>A0A109BHL8_HYPSL</name>
<evidence type="ECO:0000313" key="15">
    <source>
        <dbReference type="Proteomes" id="UP000059074"/>
    </source>
</evidence>
<keyword evidence="8 11" id="KW-1133">Transmembrane helix</keyword>
<dbReference type="InterPro" id="IPR036097">
    <property type="entry name" value="HisK_dim/P_sf"/>
</dbReference>
<evidence type="ECO:0000256" key="6">
    <source>
        <dbReference type="ARBA" id="ARBA00022692"/>
    </source>
</evidence>
<organism evidence="14 15">
    <name type="scientific">Hyphomicrobium sulfonivorans</name>
    <dbReference type="NCBI Taxonomy" id="121290"/>
    <lineage>
        <taxon>Bacteria</taxon>
        <taxon>Pseudomonadati</taxon>
        <taxon>Pseudomonadota</taxon>
        <taxon>Alphaproteobacteria</taxon>
        <taxon>Hyphomicrobiales</taxon>
        <taxon>Hyphomicrobiaceae</taxon>
        <taxon>Hyphomicrobium</taxon>
    </lineage>
</organism>
<accession>A0A109BHL8</accession>
<feature type="transmembrane region" description="Helical" evidence="11">
    <location>
        <begin position="177"/>
        <end position="196"/>
    </location>
</feature>
<dbReference type="InterPro" id="IPR004358">
    <property type="entry name" value="Sig_transdc_His_kin-like_C"/>
</dbReference>
<dbReference type="EC" id="2.7.13.3" evidence="3"/>
<dbReference type="PROSITE" id="PS50885">
    <property type="entry name" value="HAMP"/>
    <property type="match status" value="1"/>
</dbReference>
<comment type="caution">
    <text evidence="14">The sequence shown here is derived from an EMBL/GenBank/DDBJ whole genome shotgun (WGS) entry which is preliminary data.</text>
</comment>
<evidence type="ECO:0000256" key="10">
    <source>
        <dbReference type="ARBA" id="ARBA00023136"/>
    </source>
</evidence>
<evidence type="ECO:0000313" key="14">
    <source>
        <dbReference type="EMBL" id="KWT68947.1"/>
    </source>
</evidence>
<reference evidence="14 15" key="1">
    <citation type="submission" date="2015-10" db="EMBL/GenBank/DDBJ databases">
        <title>Transcriptomic analysis of a linuron degrading triple-species bacterial consortium.</title>
        <authorList>
            <person name="Albers P."/>
        </authorList>
    </citation>
    <scope>NUCLEOTIDE SEQUENCE [LARGE SCALE GENOMIC DNA]</scope>
    <source>
        <strain evidence="14 15">WDL6</strain>
    </source>
</reference>
<dbReference type="SMART" id="SM00387">
    <property type="entry name" value="HATPase_c"/>
    <property type="match status" value="1"/>
</dbReference>
<dbReference type="PANTHER" id="PTHR45436">
    <property type="entry name" value="SENSOR HISTIDINE KINASE YKOH"/>
    <property type="match status" value="1"/>
</dbReference>
<dbReference type="PANTHER" id="PTHR45436:SF5">
    <property type="entry name" value="SENSOR HISTIDINE KINASE TRCS"/>
    <property type="match status" value="1"/>
</dbReference>
<dbReference type="InterPro" id="IPR036890">
    <property type="entry name" value="HATPase_C_sf"/>
</dbReference>
<keyword evidence="10 11" id="KW-0472">Membrane</keyword>
<comment type="subcellular location">
    <subcellularLocation>
        <location evidence="2">Membrane</location>
    </subcellularLocation>
</comment>
<dbReference type="PATRIC" id="fig|121290.4.peg.861"/>
<dbReference type="GO" id="GO:0000155">
    <property type="term" value="F:phosphorelay sensor kinase activity"/>
    <property type="evidence" value="ECO:0007669"/>
    <property type="project" value="InterPro"/>
</dbReference>
<evidence type="ECO:0000256" key="11">
    <source>
        <dbReference type="SAM" id="Phobius"/>
    </source>
</evidence>
<evidence type="ECO:0000256" key="3">
    <source>
        <dbReference type="ARBA" id="ARBA00012438"/>
    </source>
</evidence>
<dbReference type="STRING" id="121290.APY04_1769"/>
<dbReference type="Pfam" id="PF02518">
    <property type="entry name" value="HATPase_c"/>
    <property type="match status" value="1"/>
</dbReference>
<feature type="domain" description="Histidine kinase" evidence="12">
    <location>
        <begin position="256"/>
        <end position="462"/>
    </location>
</feature>
<protein>
    <recommendedName>
        <fullName evidence="3">histidine kinase</fullName>
        <ecNumber evidence="3">2.7.13.3</ecNumber>
    </recommendedName>
</protein>
<evidence type="ECO:0000256" key="9">
    <source>
        <dbReference type="ARBA" id="ARBA00023012"/>
    </source>
</evidence>
<dbReference type="InterPro" id="IPR003594">
    <property type="entry name" value="HATPase_dom"/>
</dbReference>
<sequence>MRFNSLAFRLFATAAAWTLLVLPIAGFIIYQLYRDDVQASFDGQLLKLVNAITVDSMGSAAQEAHPLPPSNLYEPLFEVTHSGWYWQITPLQPASGRKLVSPSLATWTLPSPAAKSVVPDLSGARWLNAKGPKGEPLRLVEVIDSLGHEPGKPRYSIVVAGPQDWLDHLVSNFRYRLTTALALAGLGLVAVTLFQVRFGLLPLRQIEGGLAAIRSGAASTLDGDLPAEIEPLQSELNALIRSNQAIVDRARTQVGNLAHALKTPLAVIANEARTDKTGLGDKVIEQAEIMKDSVTRYLDRARMAARAGVIGRVTPVGPVVEPLVRVLQKIHQDKGVVITVDCPAEARFSGEKQDLEEMLGNLLDNACKWSRREVVLKVEAPATTSRAKNRRLLITVADDGPGLNEEERKRIGKRGLRLDETKPGSGLGLSIVLELANSYGGSCELARAPQGGLQVRLNLPAA</sequence>
<dbReference type="InterPro" id="IPR050428">
    <property type="entry name" value="TCS_sensor_his_kinase"/>
</dbReference>
<dbReference type="GO" id="GO:0005886">
    <property type="term" value="C:plasma membrane"/>
    <property type="evidence" value="ECO:0007669"/>
    <property type="project" value="TreeGrafter"/>
</dbReference>